<proteinExistence type="predicted"/>
<organism evidence="2 3">
    <name type="scientific">Brevibacillus thermoruber</name>
    <dbReference type="NCBI Taxonomy" id="33942"/>
    <lineage>
        <taxon>Bacteria</taxon>
        <taxon>Bacillati</taxon>
        <taxon>Bacillota</taxon>
        <taxon>Bacilli</taxon>
        <taxon>Bacillales</taxon>
        <taxon>Paenibacillaceae</taxon>
        <taxon>Brevibacillus</taxon>
    </lineage>
</organism>
<comment type="caution">
    <text evidence="2">The sequence shown here is derived from an EMBL/GenBank/DDBJ whole genome shotgun (WGS) entry which is preliminary data.</text>
</comment>
<feature type="region of interest" description="Disordered" evidence="1">
    <location>
        <begin position="1"/>
        <end position="47"/>
    </location>
</feature>
<keyword evidence="3" id="KW-1185">Reference proteome</keyword>
<evidence type="ECO:0000313" key="3">
    <source>
        <dbReference type="Proteomes" id="UP001151071"/>
    </source>
</evidence>
<name>A0A9X3TML6_9BACL</name>
<evidence type="ECO:0000256" key="1">
    <source>
        <dbReference type="SAM" id="MobiDB-lite"/>
    </source>
</evidence>
<feature type="compositionally biased region" description="Basic and acidic residues" evidence="1">
    <location>
        <begin position="25"/>
        <end position="47"/>
    </location>
</feature>
<dbReference type="Proteomes" id="UP001151071">
    <property type="component" value="Unassembled WGS sequence"/>
</dbReference>
<feature type="compositionally biased region" description="Basic and acidic residues" evidence="1">
    <location>
        <begin position="1"/>
        <end position="10"/>
    </location>
</feature>
<dbReference type="EMBL" id="JAPYYP010000002">
    <property type="protein sequence ID" value="MDA5107241.1"/>
    <property type="molecule type" value="Genomic_DNA"/>
</dbReference>
<accession>A0A9X3TML6</accession>
<evidence type="ECO:0000313" key="2">
    <source>
        <dbReference type="EMBL" id="MDA5107241.1"/>
    </source>
</evidence>
<protein>
    <submittedName>
        <fullName evidence="2">Uncharacterized protein</fullName>
    </submittedName>
</protein>
<reference evidence="2" key="1">
    <citation type="submission" date="2022-12" db="EMBL/GenBank/DDBJ databases">
        <title>Draft genome sequence of the thermophilic strain Brevibacillus thermoruber HT42, isolated from Los Humeros, Puebla, Mexico, with biotechnological potential.</title>
        <authorList>
            <person name="Lara Sanchez J."/>
            <person name="Solis Palacios R."/>
            <person name="Bustos Baena A.S."/>
            <person name="Ruz Baez A.E."/>
            <person name="Espinosa Luna G."/>
            <person name="Oliart Ros R.M."/>
        </authorList>
    </citation>
    <scope>NUCLEOTIDE SEQUENCE</scope>
    <source>
        <strain evidence="2">HT42</strain>
    </source>
</reference>
<sequence>MRGYDKEFQKQVEAYMDHPPGTHNQHSEKDRHDKMEKRETRLDSNNR</sequence>
<gene>
    <name evidence="2" type="ORF">O3V59_02625</name>
</gene>
<dbReference type="RefSeq" id="WP_162836725.1">
    <property type="nucleotide sequence ID" value="NZ_JAPYYP010000002.1"/>
</dbReference>
<dbReference type="AlphaFoldDB" id="A0A9X3TML6"/>